<name>L7JXH4_TRAHO</name>
<accession>L7JXH4</accession>
<dbReference type="VEuPathDB" id="MicrosporidiaDB:THOM_1018"/>
<dbReference type="EMBL" id="JH993888">
    <property type="protein sequence ID" value="ELQ76020.1"/>
    <property type="molecule type" value="Genomic_DNA"/>
</dbReference>
<reference evidence="1 2" key="1">
    <citation type="journal article" date="2012" name="PLoS Pathog.">
        <title>The genome of the obligate intracellular parasite Trachipleistophora hominis: new insights into microsporidian genome dynamics and reductive evolution.</title>
        <authorList>
            <person name="Heinz E."/>
            <person name="Williams T.A."/>
            <person name="Nakjang S."/>
            <person name="Noel C.J."/>
            <person name="Swan D.C."/>
            <person name="Goldberg A.V."/>
            <person name="Harris S.R."/>
            <person name="Weinmaier T."/>
            <person name="Markert S."/>
            <person name="Becher D."/>
            <person name="Bernhardt J."/>
            <person name="Dagan T."/>
            <person name="Hacker C."/>
            <person name="Lucocq J.M."/>
            <person name="Schweder T."/>
            <person name="Rattei T."/>
            <person name="Hall N."/>
            <person name="Hirt R.P."/>
            <person name="Embley T.M."/>
        </authorList>
    </citation>
    <scope>NUCLEOTIDE SEQUENCE [LARGE SCALE GENOMIC DNA]</scope>
</reference>
<gene>
    <name evidence="1" type="ORF">THOM_1018</name>
</gene>
<dbReference type="OMA" id="WKCIRNT"/>
<dbReference type="AlphaFoldDB" id="L7JXH4"/>
<organism evidence="1 2">
    <name type="scientific">Trachipleistophora hominis</name>
    <name type="common">Microsporidian parasite</name>
    <dbReference type="NCBI Taxonomy" id="72359"/>
    <lineage>
        <taxon>Eukaryota</taxon>
        <taxon>Fungi</taxon>
        <taxon>Fungi incertae sedis</taxon>
        <taxon>Microsporidia</taxon>
        <taxon>Pleistophoridae</taxon>
        <taxon>Trachipleistophora</taxon>
    </lineage>
</organism>
<dbReference type="InParanoid" id="L7JXH4"/>
<proteinExistence type="predicted"/>
<protein>
    <submittedName>
        <fullName evidence="1">Uncharacterized protein</fullName>
    </submittedName>
</protein>
<keyword evidence="2" id="KW-1185">Reference proteome</keyword>
<sequence length="85" mass="10334">MRPKRNATTKRRHATTPTDPRFFAKCNVFRHLQNYAFLYPDEVNDKVKNMKRRRELEDFLVKKGKKKYFVNGGEKELWKCIRNTK</sequence>
<evidence type="ECO:0000313" key="2">
    <source>
        <dbReference type="Proteomes" id="UP000011185"/>
    </source>
</evidence>
<dbReference type="Proteomes" id="UP000011185">
    <property type="component" value="Unassembled WGS sequence"/>
</dbReference>
<evidence type="ECO:0000313" key="1">
    <source>
        <dbReference type="EMBL" id="ELQ76020.1"/>
    </source>
</evidence>
<dbReference type="HOGENOM" id="CLU_2514226_0_0_1"/>